<organism evidence="1 2">
    <name type="scientific">Tenacibaculum vairaonense</name>
    <dbReference type="NCBI Taxonomy" id="3137860"/>
    <lineage>
        <taxon>Bacteria</taxon>
        <taxon>Pseudomonadati</taxon>
        <taxon>Bacteroidota</taxon>
        <taxon>Flavobacteriia</taxon>
        <taxon>Flavobacteriales</taxon>
        <taxon>Flavobacteriaceae</taxon>
        <taxon>Tenacibaculum</taxon>
    </lineage>
</organism>
<proteinExistence type="predicted"/>
<gene>
    <name evidence="1" type="ORF">T190115A13A_10078</name>
</gene>
<dbReference type="RefSeq" id="WP_348706913.1">
    <property type="nucleotide sequence ID" value="NZ_CAXIYA010000039.1"/>
</dbReference>
<dbReference type="EMBL" id="CAXJRC010000011">
    <property type="protein sequence ID" value="CAL2105922.1"/>
    <property type="molecule type" value="Genomic_DNA"/>
</dbReference>
<protein>
    <submittedName>
        <fullName evidence="1">Susd and RagB outer membrane lipoprotein</fullName>
    </submittedName>
</protein>
<comment type="caution">
    <text evidence="1">The sequence shown here is derived from an EMBL/GenBank/DDBJ whole genome shotgun (WGS) entry which is preliminary data.</text>
</comment>
<reference evidence="1 2" key="1">
    <citation type="submission" date="2024-05" db="EMBL/GenBank/DDBJ databases">
        <authorList>
            <person name="Duchaud E."/>
        </authorList>
    </citation>
    <scope>NUCLEOTIDE SEQUENCE [LARGE SCALE GENOMIC DNA]</scope>
    <source>
        <strain evidence="1">Ena-SAMPLE-TAB-13-05-2024-13:56:06:370-140305</strain>
    </source>
</reference>
<dbReference type="SUPFAM" id="SSF48452">
    <property type="entry name" value="TPR-like"/>
    <property type="match status" value="1"/>
</dbReference>
<keyword evidence="1" id="KW-0449">Lipoprotein</keyword>
<dbReference type="PROSITE" id="PS51257">
    <property type="entry name" value="PROKAR_LIPOPROTEIN"/>
    <property type="match status" value="1"/>
</dbReference>
<dbReference type="Proteomes" id="UP001497602">
    <property type="component" value="Unassembled WGS sequence"/>
</dbReference>
<sequence length="527" mass="58337">MKKVMYMLITSLVVITSCTGDFESINTNPNGQTEKGLTQRFFHIGGRFTPMFLNVINVTPAWNYQLQQGLNGDVYSGYMTPPTPFAGNVNNMTYNLIQGWNSFVWFDAYNAGTVMPNIKNIKDAVAELDGGGMQFSYLADIVKVAAMHRVSDVFGPIRYTKFNDVATTGQYDNQETVYKAFFSELGGAIDGLKSFADANNDKFKPFDMSGFEGNLGKWRKFANSLRLRLAIRISKIDPVLAKIEGEKSLASDAGLLDVEDMVIHTDGFTHPIFTISNSWGDIRMSAEMESILKGYNDPRIGIYFQKSTDASLGGAYKGIRMGVEISAKSQYVGHSPIGEIISKEEIVWMTASETYFLKAEAALRGWSGAGDVKQNYEAGITASFVQHKISGLSTYLMDATNTPNDFVDALNPVNNIIYPSDVKIAFNDAGTNEEKLEQIITQKWIAMFPNGQEAWSEFRRTGYPRVYPVVVNNSGGEIDTNIQIRRLPFIQAELDSNASNVQIAVGYLNGPDTGGTRLWWDTGGSNF</sequence>
<keyword evidence="2" id="KW-1185">Reference proteome</keyword>
<dbReference type="Gene3D" id="1.25.40.390">
    <property type="match status" value="1"/>
</dbReference>
<accession>A0ABP1F6S3</accession>
<evidence type="ECO:0000313" key="1">
    <source>
        <dbReference type="EMBL" id="CAL2105922.1"/>
    </source>
</evidence>
<dbReference type="InterPro" id="IPR011990">
    <property type="entry name" value="TPR-like_helical_dom_sf"/>
</dbReference>
<name>A0ABP1F6S3_9FLAO</name>
<evidence type="ECO:0000313" key="2">
    <source>
        <dbReference type="Proteomes" id="UP001497602"/>
    </source>
</evidence>
<dbReference type="InterPro" id="IPR024302">
    <property type="entry name" value="SusD-like"/>
</dbReference>
<dbReference type="Pfam" id="PF12741">
    <property type="entry name" value="SusD-like"/>
    <property type="match status" value="1"/>
</dbReference>